<comment type="similarity">
    <text evidence="3">Belongs to the IspD/TarI cytidylyltransferase family. IspD subfamily.</text>
</comment>
<dbReference type="OrthoDB" id="9806837at2"/>
<dbReference type="SUPFAM" id="SSF53448">
    <property type="entry name" value="Nucleotide-diphospho-sugar transferases"/>
    <property type="match status" value="1"/>
</dbReference>
<dbReference type="EC" id="2.7.7.60" evidence="3"/>
<dbReference type="InterPro" id="IPR050088">
    <property type="entry name" value="IspD/TarI_cytidylyltransf_bact"/>
</dbReference>
<dbReference type="GO" id="GO:0050518">
    <property type="term" value="F:2-C-methyl-D-erythritol 4-phosphate cytidylyltransferase activity"/>
    <property type="evidence" value="ECO:0007669"/>
    <property type="project" value="UniProtKB-UniRule"/>
</dbReference>
<dbReference type="InterPro" id="IPR001228">
    <property type="entry name" value="IspD"/>
</dbReference>
<comment type="catalytic activity">
    <reaction evidence="3">
        <text>2-C-methyl-D-erythritol 4-phosphate + CTP + H(+) = 4-CDP-2-C-methyl-D-erythritol + diphosphate</text>
        <dbReference type="Rhea" id="RHEA:13429"/>
        <dbReference type="ChEBI" id="CHEBI:15378"/>
        <dbReference type="ChEBI" id="CHEBI:33019"/>
        <dbReference type="ChEBI" id="CHEBI:37563"/>
        <dbReference type="ChEBI" id="CHEBI:57823"/>
        <dbReference type="ChEBI" id="CHEBI:58262"/>
        <dbReference type="EC" id="2.7.7.60"/>
    </reaction>
</comment>
<keyword evidence="5" id="KW-1185">Reference proteome</keyword>
<dbReference type="RefSeq" id="WP_132130228.1">
    <property type="nucleotide sequence ID" value="NZ_SMAD01000012.1"/>
</dbReference>
<feature type="site" description="Positions MEP for the nucleophilic attack" evidence="3">
    <location>
        <position position="204"/>
    </location>
</feature>
<keyword evidence="3" id="KW-0414">Isoprene biosynthesis</keyword>
<dbReference type="Pfam" id="PF01128">
    <property type="entry name" value="IspD"/>
    <property type="match status" value="1"/>
</dbReference>
<proteinExistence type="inferred from homology"/>
<gene>
    <name evidence="3" type="primary">ispD</name>
    <name evidence="4" type="ORF">EDD80_11290</name>
</gene>
<dbReference type="InterPro" id="IPR029044">
    <property type="entry name" value="Nucleotide-diphossugar_trans"/>
</dbReference>
<dbReference type="HAMAP" id="MF_00108">
    <property type="entry name" value="IspD"/>
    <property type="match status" value="1"/>
</dbReference>
<feature type="site" description="Transition state stabilizer" evidence="3">
    <location>
        <position position="22"/>
    </location>
</feature>
<dbReference type="FunFam" id="3.90.550.10:FF:000003">
    <property type="entry name" value="2-C-methyl-D-erythritol 4-phosphate cytidylyltransferase"/>
    <property type="match status" value="1"/>
</dbReference>
<sequence>MSRYAIIVGAGKGERMGSELPKQFLELKGLPVLMHTINRFHESAASDIILVLNVHFHSYWEKLCKEYNFNVPHLLVKGGVTRFDSVRKGLKEVTRKGTVAVHDAVRPLVSAGLILKCFEKAEELGNAVPAVPCRESLRKGGADSSQSLSRDDYFLVQTPQCFNSALLKRAYRQEFRNEFTDDASVVEKSGEPIHLVEGETSNIKITYPDDLKIAEALL</sequence>
<dbReference type="NCBIfam" id="TIGR00453">
    <property type="entry name" value="ispD"/>
    <property type="match status" value="1"/>
</dbReference>
<dbReference type="Proteomes" id="UP000295807">
    <property type="component" value="Unassembled WGS sequence"/>
</dbReference>
<evidence type="ECO:0000256" key="1">
    <source>
        <dbReference type="ARBA" id="ARBA00022679"/>
    </source>
</evidence>
<reference evidence="4 5" key="1">
    <citation type="submission" date="2019-03" db="EMBL/GenBank/DDBJ databases">
        <title>Genomic Encyclopedia of Type Strains, Phase IV (KMG-IV): sequencing the most valuable type-strain genomes for metagenomic binning, comparative biology and taxonomic classification.</title>
        <authorList>
            <person name="Goeker M."/>
        </authorList>
    </citation>
    <scope>NUCLEOTIDE SEQUENCE [LARGE SCALE GENOMIC DNA]</scope>
    <source>
        <strain evidence="4 5">DSM 21100</strain>
    </source>
</reference>
<evidence type="ECO:0000313" key="4">
    <source>
        <dbReference type="EMBL" id="TCS85515.1"/>
    </source>
</evidence>
<evidence type="ECO:0000256" key="2">
    <source>
        <dbReference type="ARBA" id="ARBA00022695"/>
    </source>
</evidence>
<dbReference type="AlphaFoldDB" id="A0A4R3KMH7"/>
<dbReference type="EMBL" id="SMAD01000012">
    <property type="protein sequence ID" value="TCS85515.1"/>
    <property type="molecule type" value="Genomic_DNA"/>
</dbReference>
<comment type="pathway">
    <text evidence="3">Isoprenoid biosynthesis; isopentenyl diphosphate biosynthesis via DXP pathway; isopentenyl diphosphate from 1-deoxy-D-xylulose 5-phosphate: step 2/6.</text>
</comment>
<dbReference type="UniPathway" id="UPA00056">
    <property type="reaction ID" value="UER00093"/>
</dbReference>
<dbReference type="PANTHER" id="PTHR32125:SF4">
    <property type="entry name" value="2-C-METHYL-D-ERYTHRITOL 4-PHOSPHATE CYTIDYLYLTRANSFERASE, CHLOROPLASTIC"/>
    <property type="match status" value="1"/>
</dbReference>
<evidence type="ECO:0000256" key="3">
    <source>
        <dbReference type="HAMAP-Rule" id="MF_00108"/>
    </source>
</evidence>
<name>A0A4R3KMH7_9SPHI</name>
<dbReference type="Gene3D" id="3.90.550.10">
    <property type="entry name" value="Spore Coat Polysaccharide Biosynthesis Protein SpsA, Chain A"/>
    <property type="match status" value="1"/>
</dbReference>
<comment type="function">
    <text evidence="3">Catalyzes the formation of 4-diphosphocytidyl-2-C-methyl-D-erythritol from CTP and 2-C-methyl-D-erythritol 4-phosphate (MEP).</text>
</comment>
<dbReference type="CDD" id="cd02516">
    <property type="entry name" value="CDP-ME_synthetase"/>
    <property type="match status" value="1"/>
</dbReference>
<feature type="site" description="Positions MEP for the nucleophilic attack" evidence="3">
    <location>
        <position position="150"/>
    </location>
</feature>
<accession>A0A4R3KMH7</accession>
<dbReference type="GO" id="GO:0019288">
    <property type="term" value="P:isopentenyl diphosphate biosynthetic process, methylerythritol 4-phosphate pathway"/>
    <property type="evidence" value="ECO:0007669"/>
    <property type="project" value="UniProtKB-UniRule"/>
</dbReference>
<dbReference type="InterPro" id="IPR034683">
    <property type="entry name" value="IspD/TarI"/>
</dbReference>
<keyword evidence="1 3" id="KW-0808">Transferase</keyword>
<evidence type="ECO:0000313" key="5">
    <source>
        <dbReference type="Proteomes" id="UP000295807"/>
    </source>
</evidence>
<keyword evidence="2 3" id="KW-0548">Nucleotidyltransferase</keyword>
<dbReference type="NCBIfam" id="NF001186">
    <property type="entry name" value="PRK00155.2-3"/>
    <property type="match status" value="1"/>
</dbReference>
<comment type="caution">
    <text evidence="4">The sequence shown here is derived from an EMBL/GenBank/DDBJ whole genome shotgun (WGS) entry which is preliminary data.</text>
</comment>
<organism evidence="4 5">
    <name type="scientific">Anseongella ginsenosidimutans</name>
    <dbReference type="NCBI Taxonomy" id="496056"/>
    <lineage>
        <taxon>Bacteria</taxon>
        <taxon>Pseudomonadati</taxon>
        <taxon>Bacteroidota</taxon>
        <taxon>Sphingobacteriia</taxon>
        <taxon>Sphingobacteriales</taxon>
        <taxon>Sphingobacteriaceae</taxon>
        <taxon>Anseongella</taxon>
    </lineage>
</organism>
<dbReference type="PANTHER" id="PTHR32125">
    <property type="entry name" value="2-C-METHYL-D-ERYTHRITOL 4-PHOSPHATE CYTIDYLYLTRANSFERASE, CHLOROPLASTIC"/>
    <property type="match status" value="1"/>
</dbReference>
<protein>
    <recommendedName>
        <fullName evidence="3">2-C-methyl-D-erythritol 4-phosphate cytidylyltransferase</fullName>
        <ecNumber evidence="3">2.7.7.60</ecNumber>
    </recommendedName>
    <alternativeName>
        <fullName evidence="3">4-diphosphocytidyl-2C-methyl-D-erythritol synthase</fullName>
    </alternativeName>
    <alternativeName>
        <fullName evidence="3">MEP cytidylyltransferase</fullName>
        <shortName evidence="3">MCT</shortName>
    </alternativeName>
</protein>
<feature type="site" description="Transition state stabilizer" evidence="3">
    <location>
        <position position="15"/>
    </location>
</feature>